<dbReference type="InterPro" id="IPR012675">
    <property type="entry name" value="Beta-grasp_dom_sf"/>
</dbReference>
<dbReference type="EMBL" id="BFAA01002759">
    <property type="protein sequence ID" value="GCB64509.1"/>
    <property type="molecule type" value="Genomic_DNA"/>
</dbReference>
<dbReference type="SUPFAM" id="SSF54292">
    <property type="entry name" value="2Fe-2S ferredoxin-like"/>
    <property type="match status" value="1"/>
</dbReference>
<keyword evidence="2" id="KW-1185">Reference proteome</keyword>
<proteinExistence type="predicted"/>
<dbReference type="Proteomes" id="UP000288216">
    <property type="component" value="Unassembled WGS sequence"/>
</dbReference>
<feature type="non-terminal residue" evidence="1">
    <location>
        <position position="1"/>
    </location>
</feature>
<dbReference type="GO" id="GO:0051536">
    <property type="term" value="F:iron-sulfur cluster binding"/>
    <property type="evidence" value="ECO:0007669"/>
    <property type="project" value="InterPro"/>
</dbReference>
<gene>
    <name evidence="1" type="ORF">scyTo_0007544</name>
</gene>
<sequence>SDEKMIVHFINRDNEKLTAVAKEGESLLDVVINHNLDIDGFGPVWAVRFV</sequence>
<dbReference type="STRING" id="75743.A0A401NUG9"/>
<accession>A0A401NUG9</accession>
<dbReference type="InterPro" id="IPR036010">
    <property type="entry name" value="2Fe-2S_ferredoxin-like_sf"/>
</dbReference>
<name>A0A401NUG9_SCYTO</name>
<dbReference type="OrthoDB" id="268593at2759"/>
<comment type="caution">
    <text evidence="1">The sequence shown here is derived from an EMBL/GenBank/DDBJ whole genome shotgun (WGS) entry which is preliminary data.</text>
</comment>
<evidence type="ECO:0000313" key="1">
    <source>
        <dbReference type="EMBL" id="GCB64509.1"/>
    </source>
</evidence>
<dbReference type="AlphaFoldDB" id="A0A401NUG9"/>
<organism evidence="1 2">
    <name type="scientific">Scyliorhinus torazame</name>
    <name type="common">Cloudy catshark</name>
    <name type="synonym">Catulus torazame</name>
    <dbReference type="NCBI Taxonomy" id="75743"/>
    <lineage>
        <taxon>Eukaryota</taxon>
        <taxon>Metazoa</taxon>
        <taxon>Chordata</taxon>
        <taxon>Craniata</taxon>
        <taxon>Vertebrata</taxon>
        <taxon>Chondrichthyes</taxon>
        <taxon>Elasmobranchii</taxon>
        <taxon>Galeomorphii</taxon>
        <taxon>Galeoidea</taxon>
        <taxon>Carcharhiniformes</taxon>
        <taxon>Scyliorhinidae</taxon>
        <taxon>Scyliorhinus</taxon>
    </lineage>
</organism>
<evidence type="ECO:0000313" key="2">
    <source>
        <dbReference type="Proteomes" id="UP000288216"/>
    </source>
</evidence>
<protein>
    <submittedName>
        <fullName evidence="1">Uncharacterized protein</fullName>
    </submittedName>
</protein>
<dbReference type="Gene3D" id="3.10.20.30">
    <property type="match status" value="1"/>
</dbReference>
<reference evidence="1 2" key="1">
    <citation type="journal article" date="2018" name="Nat. Ecol. Evol.">
        <title>Shark genomes provide insights into elasmobranch evolution and the origin of vertebrates.</title>
        <authorList>
            <person name="Hara Y"/>
            <person name="Yamaguchi K"/>
            <person name="Onimaru K"/>
            <person name="Kadota M"/>
            <person name="Koyanagi M"/>
            <person name="Keeley SD"/>
            <person name="Tatsumi K"/>
            <person name="Tanaka K"/>
            <person name="Motone F"/>
            <person name="Kageyama Y"/>
            <person name="Nozu R"/>
            <person name="Adachi N"/>
            <person name="Nishimura O"/>
            <person name="Nakagawa R"/>
            <person name="Tanegashima C"/>
            <person name="Kiyatake I"/>
            <person name="Matsumoto R"/>
            <person name="Murakumo K"/>
            <person name="Nishida K"/>
            <person name="Terakita A"/>
            <person name="Kuratani S"/>
            <person name="Sato K"/>
            <person name="Hyodo S Kuraku.S."/>
        </authorList>
    </citation>
    <scope>NUCLEOTIDE SEQUENCE [LARGE SCALE GENOMIC DNA]</scope>
</reference>